<dbReference type="Pfam" id="PF00069">
    <property type="entry name" value="Pkinase"/>
    <property type="match status" value="1"/>
</dbReference>
<gene>
    <name evidence="2" type="ORF">GSOID_T00022961001</name>
</gene>
<dbReference type="AlphaFoldDB" id="E4YZP1"/>
<dbReference type="GO" id="GO:0005524">
    <property type="term" value="F:ATP binding"/>
    <property type="evidence" value="ECO:0007669"/>
    <property type="project" value="InterPro"/>
</dbReference>
<accession>E4YZP1</accession>
<dbReference type="InterPro" id="IPR011009">
    <property type="entry name" value="Kinase-like_dom_sf"/>
</dbReference>
<dbReference type="InterPro" id="IPR000719">
    <property type="entry name" value="Prot_kinase_dom"/>
</dbReference>
<dbReference type="Proteomes" id="UP000011014">
    <property type="component" value="Unassembled WGS sequence"/>
</dbReference>
<dbReference type="PROSITE" id="PS50011">
    <property type="entry name" value="PROTEIN_KINASE_DOM"/>
    <property type="match status" value="1"/>
</dbReference>
<name>E4YZP1_OIKDI</name>
<evidence type="ECO:0000313" key="2">
    <source>
        <dbReference type="EMBL" id="CBY40919.1"/>
    </source>
</evidence>
<dbReference type="GO" id="GO:0004672">
    <property type="term" value="F:protein kinase activity"/>
    <property type="evidence" value="ECO:0007669"/>
    <property type="project" value="InterPro"/>
</dbReference>
<sequence length="79" mass="9411">MDTTAQDESKLLINLNHKNVVRLFEYFTSGVPKRLYMIMEYIRGRELFDIMCDEQVFVNITEIAIRPVFINIYFFPKNG</sequence>
<protein>
    <recommendedName>
        <fullName evidence="1">Protein kinase domain-containing protein</fullName>
    </recommendedName>
</protein>
<reference evidence="2" key="1">
    <citation type="journal article" date="2010" name="Science">
        <title>Plasticity of animal genome architecture unmasked by rapid evolution of a pelagic tunicate.</title>
        <authorList>
            <person name="Denoeud F."/>
            <person name="Henriet S."/>
            <person name="Mungpakdee S."/>
            <person name="Aury J.M."/>
            <person name="Da Silva C."/>
            <person name="Brinkmann H."/>
            <person name="Mikhaleva J."/>
            <person name="Olsen L.C."/>
            <person name="Jubin C."/>
            <person name="Canestro C."/>
            <person name="Bouquet J.M."/>
            <person name="Danks G."/>
            <person name="Poulain J."/>
            <person name="Campsteijn C."/>
            <person name="Adamski M."/>
            <person name="Cross I."/>
            <person name="Yadetie F."/>
            <person name="Muffato M."/>
            <person name="Louis A."/>
            <person name="Butcher S."/>
            <person name="Tsagkogeorga G."/>
            <person name="Konrad A."/>
            <person name="Singh S."/>
            <person name="Jensen M.F."/>
            <person name="Cong E.H."/>
            <person name="Eikeseth-Otteraa H."/>
            <person name="Noel B."/>
            <person name="Anthouard V."/>
            <person name="Porcel B.M."/>
            <person name="Kachouri-Lafond R."/>
            <person name="Nishino A."/>
            <person name="Ugolini M."/>
            <person name="Chourrout P."/>
            <person name="Nishida H."/>
            <person name="Aasland R."/>
            <person name="Huzurbazar S."/>
            <person name="Westhof E."/>
            <person name="Delsuc F."/>
            <person name="Lehrach H."/>
            <person name="Reinhardt R."/>
            <person name="Weissenbach J."/>
            <person name="Roy S.W."/>
            <person name="Artiguenave F."/>
            <person name="Postlethwait J.H."/>
            <person name="Manak J.R."/>
            <person name="Thompson E.M."/>
            <person name="Jaillon O."/>
            <person name="Du Pasquier L."/>
            <person name="Boudinot P."/>
            <person name="Liberles D.A."/>
            <person name="Volff J.N."/>
            <person name="Philippe H."/>
            <person name="Lenhard B."/>
            <person name="Roest Crollius H."/>
            <person name="Wincker P."/>
            <person name="Chourrout D."/>
        </authorList>
    </citation>
    <scope>NUCLEOTIDE SEQUENCE [LARGE SCALE GENOMIC DNA]</scope>
</reference>
<dbReference type="Gene3D" id="1.10.510.10">
    <property type="entry name" value="Transferase(Phosphotransferase) domain 1"/>
    <property type="match status" value="1"/>
</dbReference>
<evidence type="ECO:0000259" key="1">
    <source>
        <dbReference type="PROSITE" id="PS50011"/>
    </source>
</evidence>
<dbReference type="SUPFAM" id="SSF56112">
    <property type="entry name" value="Protein kinase-like (PK-like)"/>
    <property type="match status" value="1"/>
</dbReference>
<dbReference type="EMBL" id="FN656172">
    <property type="protein sequence ID" value="CBY40919.1"/>
    <property type="molecule type" value="Genomic_DNA"/>
</dbReference>
<feature type="domain" description="Protein kinase" evidence="1">
    <location>
        <begin position="1"/>
        <end position="79"/>
    </location>
</feature>
<proteinExistence type="predicted"/>
<organism evidence="2">
    <name type="scientific">Oikopleura dioica</name>
    <name type="common">Tunicate</name>
    <dbReference type="NCBI Taxonomy" id="34765"/>
    <lineage>
        <taxon>Eukaryota</taxon>
        <taxon>Metazoa</taxon>
        <taxon>Chordata</taxon>
        <taxon>Tunicata</taxon>
        <taxon>Appendicularia</taxon>
        <taxon>Copelata</taxon>
        <taxon>Oikopleuridae</taxon>
        <taxon>Oikopleura</taxon>
    </lineage>
</organism>